<dbReference type="PANTHER" id="PTHR30038">
    <property type="entry name" value="ALDEHYDE FERREDOXIN OXIDOREDUCTASE"/>
    <property type="match status" value="1"/>
</dbReference>
<dbReference type="EMBL" id="BART01007190">
    <property type="protein sequence ID" value="GAG54728.1"/>
    <property type="molecule type" value="Genomic_DNA"/>
</dbReference>
<feature type="domain" description="Aldehyde ferredoxin oxidoreductase C-terminal" evidence="1">
    <location>
        <begin position="24"/>
        <end position="143"/>
    </location>
</feature>
<organism evidence="2">
    <name type="scientific">marine sediment metagenome</name>
    <dbReference type="NCBI Taxonomy" id="412755"/>
    <lineage>
        <taxon>unclassified sequences</taxon>
        <taxon>metagenomes</taxon>
        <taxon>ecological metagenomes</taxon>
    </lineage>
</organism>
<dbReference type="GO" id="GO:0051536">
    <property type="term" value="F:iron-sulfur cluster binding"/>
    <property type="evidence" value="ECO:0007669"/>
    <property type="project" value="InterPro"/>
</dbReference>
<sequence>MTYQEPAAKYYKDQKSELTGVSYFGVPHTKAAFVANELCDEYGLDTVVVYPLVMWIEKCKEAGILTDANTGMPLSKFGSLEFIEVMLRKIAFRDGFGDALAQGIYAAADIVGSGAKELITDYVCDKAGRWNQYDGRLYITTGLFSAMEPRQPIQQLHDISLLIMYWLTWVKKVGESFASSDVIRAIEQKGGLCPLTLGN</sequence>
<accession>X0Z2M7</accession>
<protein>
    <recommendedName>
        <fullName evidence="1">Aldehyde ferredoxin oxidoreductase C-terminal domain-containing protein</fullName>
    </recommendedName>
</protein>
<dbReference type="GO" id="GO:0009055">
    <property type="term" value="F:electron transfer activity"/>
    <property type="evidence" value="ECO:0007669"/>
    <property type="project" value="InterPro"/>
</dbReference>
<dbReference type="InterPro" id="IPR013984">
    <property type="entry name" value="Ald_Fedxn_OxRdtase_dom2"/>
</dbReference>
<dbReference type="InterPro" id="IPR051919">
    <property type="entry name" value="W-dependent_AOR"/>
</dbReference>
<dbReference type="Pfam" id="PF01314">
    <property type="entry name" value="AFOR_C"/>
    <property type="match status" value="1"/>
</dbReference>
<evidence type="ECO:0000313" key="2">
    <source>
        <dbReference type="EMBL" id="GAG54728.1"/>
    </source>
</evidence>
<dbReference type="GO" id="GO:0016625">
    <property type="term" value="F:oxidoreductase activity, acting on the aldehyde or oxo group of donors, iron-sulfur protein as acceptor"/>
    <property type="evidence" value="ECO:0007669"/>
    <property type="project" value="InterPro"/>
</dbReference>
<comment type="caution">
    <text evidence="2">The sequence shown here is derived from an EMBL/GenBank/DDBJ whole genome shotgun (WGS) entry which is preliminary data.</text>
</comment>
<name>X0Z2M7_9ZZZZ</name>
<dbReference type="AlphaFoldDB" id="X0Z2M7"/>
<dbReference type="InterPro" id="IPR001203">
    <property type="entry name" value="OxRdtase_Ald_Fedxn_C"/>
</dbReference>
<dbReference type="PANTHER" id="PTHR30038:SF0">
    <property type="entry name" value="TUNGSTEN-CONTAINING ALDEHYDE FERREDOXIN OXIDOREDUCTASE"/>
    <property type="match status" value="1"/>
</dbReference>
<proteinExistence type="predicted"/>
<dbReference type="InterPro" id="IPR036021">
    <property type="entry name" value="Tungsten_al_ferr_oxy-like_C"/>
</dbReference>
<reference evidence="2" key="1">
    <citation type="journal article" date="2014" name="Front. Microbiol.">
        <title>High frequency of phylogenetically diverse reductive dehalogenase-homologous genes in deep subseafloor sedimentary metagenomes.</title>
        <authorList>
            <person name="Kawai M."/>
            <person name="Futagami T."/>
            <person name="Toyoda A."/>
            <person name="Takaki Y."/>
            <person name="Nishi S."/>
            <person name="Hori S."/>
            <person name="Arai W."/>
            <person name="Tsubouchi T."/>
            <person name="Morono Y."/>
            <person name="Uchiyama I."/>
            <person name="Ito T."/>
            <person name="Fujiyama A."/>
            <person name="Inagaki F."/>
            <person name="Takami H."/>
        </authorList>
    </citation>
    <scope>NUCLEOTIDE SEQUENCE</scope>
    <source>
        <strain evidence="2">Expedition CK06-06</strain>
    </source>
</reference>
<gene>
    <name evidence="2" type="ORF">S01H4_16394</name>
</gene>
<dbReference type="SUPFAM" id="SSF48310">
    <property type="entry name" value="Aldehyde ferredoxin oxidoreductase, C-terminal domains"/>
    <property type="match status" value="1"/>
</dbReference>
<dbReference type="Gene3D" id="1.10.569.10">
    <property type="entry name" value="Aldehyde Ferredoxin Oxidoreductase Protein, subunit A, domain 2"/>
    <property type="match status" value="1"/>
</dbReference>
<evidence type="ECO:0000259" key="1">
    <source>
        <dbReference type="Pfam" id="PF01314"/>
    </source>
</evidence>